<dbReference type="InterPro" id="IPR008929">
    <property type="entry name" value="Chondroitin_lyas"/>
</dbReference>
<dbReference type="InterPro" id="IPR012480">
    <property type="entry name" value="Hepar_II_III_C"/>
</dbReference>
<evidence type="ECO:0000313" key="7">
    <source>
        <dbReference type="EMBL" id="GAB48133.1"/>
    </source>
</evidence>
<dbReference type="PANTHER" id="PTHR39210">
    <property type="entry name" value="HEPARIN-SULFATE LYASE"/>
    <property type="match status" value="1"/>
</dbReference>
<sequence length="605" mass="65853">MRSVTRAVSVAIATSMLGLTPLMAASSADAAPTDASTPSYPCRGYGMMNYSNTVSALDKDLFTGPGYRAAKVGNGRHDINWKLDPFRQDSWKTHLNGLQWTGAYLDKSTRGMTKQRDPKAIDGALTITRDWIRDNPYPWATGPGAGNATHTRADVMMCLRSGLQQLGRPVPAWLDASLLQHADWLKKHTWPDHNVGTDQTLAVMGVGCTLGRRDLRDYAVGRLSRDIGRVIDSQGANNEQSVGYARYNHALWGYVGDALTACDVTTPAARTIQSRRAGLQTFLTHATRPDGTYWQLGDTQIERPQGPLTPEQEWIASDGRRGEAPRERVKTYSAGYVFGRSGWGTTGRTPSQESAYALRFGPTRVGHGHSDHTAITWNTQGRSILADTGTGSYNQDAWRLHYIGPEAHNQLVPAGMRNGATTKLVRSRVADKADFYQFADTPYLRTSRTRSVIVLSDPDVVLAVDKATSYTPTTFTQYWHLPREASLRTHGTRATATNRGVTTTLLQLPAAGVRTTSFGQVRGSSRPIQGWQWTDLQHKYAAPVATVTQKGKAAAMVTAVVAAPGTTPVSVKPAVSGSTTTYTFRVGSKTAVVTLDGKGTLTRVR</sequence>
<dbReference type="Proteomes" id="UP000004367">
    <property type="component" value="Unassembled WGS sequence"/>
</dbReference>
<dbReference type="Gene3D" id="2.70.98.70">
    <property type="match status" value="1"/>
</dbReference>
<protein>
    <recommendedName>
        <fullName evidence="6">Heparinase II/III-like C-terminal domain-containing protein</fullName>
    </recommendedName>
</protein>
<keyword evidence="4" id="KW-0456">Lyase</keyword>
<keyword evidence="8" id="KW-1185">Reference proteome</keyword>
<evidence type="ECO:0000256" key="4">
    <source>
        <dbReference type="ARBA" id="ARBA00023239"/>
    </source>
</evidence>
<feature type="signal peptide" evidence="5">
    <location>
        <begin position="1"/>
        <end position="24"/>
    </location>
</feature>
<dbReference type="Gene3D" id="1.50.10.100">
    <property type="entry name" value="Chondroitin AC/alginate lyase"/>
    <property type="match status" value="1"/>
</dbReference>
<keyword evidence="2 5" id="KW-0732">Signal</keyword>
<evidence type="ECO:0000256" key="1">
    <source>
        <dbReference type="ARBA" id="ARBA00004418"/>
    </source>
</evidence>
<dbReference type="Pfam" id="PF07940">
    <property type="entry name" value="Hepar_II_III_C"/>
    <property type="match status" value="1"/>
</dbReference>
<dbReference type="AlphaFoldDB" id="H5UQX5"/>
<dbReference type="PANTHER" id="PTHR39210:SF1">
    <property type="entry name" value="HEPARIN-SULFATE LYASE"/>
    <property type="match status" value="1"/>
</dbReference>
<evidence type="ECO:0000313" key="8">
    <source>
        <dbReference type="Proteomes" id="UP000004367"/>
    </source>
</evidence>
<evidence type="ECO:0000259" key="6">
    <source>
        <dbReference type="Pfam" id="PF07940"/>
    </source>
</evidence>
<evidence type="ECO:0000256" key="5">
    <source>
        <dbReference type="SAM" id="SignalP"/>
    </source>
</evidence>
<dbReference type="RefSeq" id="WP_009482031.1">
    <property type="nucleotide sequence ID" value="NZ_BAFE01000043.1"/>
</dbReference>
<dbReference type="GO" id="GO:0042597">
    <property type="term" value="C:periplasmic space"/>
    <property type="evidence" value="ECO:0007669"/>
    <property type="project" value="UniProtKB-SubCell"/>
</dbReference>
<comment type="subcellular location">
    <subcellularLocation>
        <location evidence="1">Periplasm</location>
    </subcellularLocation>
</comment>
<keyword evidence="3" id="KW-0574">Periplasm</keyword>
<proteinExistence type="predicted"/>
<evidence type="ECO:0000256" key="3">
    <source>
        <dbReference type="ARBA" id="ARBA00022764"/>
    </source>
</evidence>
<feature type="chain" id="PRO_5003599822" description="Heparinase II/III-like C-terminal domain-containing protein" evidence="5">
    <location>
        <begin position="25"/>
        <end position="605"/>
    </location>
</feature>
<dbReference type="EMBL" id="BAFE01000043">
    <property type="protein sequence ID" value="GAB48133.1"/>
    <property type="molecule type" value="Genomic_DNA"/>
</dbReference>
<accession>H5UQX5</accession>
<dbReference type="OrthoDB" id="4592556at2"/>
<name>H5UQX5_9MICO</name>
<gene>
    <name evidence="7" type="ORF">MOPEL_060_00500</name>
</gene>
<feature type="domain" description="Heparinase II/III-like C-terminal" evidence="6">
    <location>
        <begin position="361"/>
        <end position="512"/>
    </location>
</feature>
<comment type="caution">
    <text evidence="7">The sequence shown here is derived from an EMBL/GenBank/DDBJ whole genome shotgun (WGS) entry which is preliminary data.</text>
</comment>
<dbReference type="SUPFAM" id="SSF48230">
    <property type="entry name" value="Chondroitin AC/alginate lyase"/>
    <property type="match status" value="1"/>
</dbReference>
<dbReference type="eggNOG" id="COG5360">
    <property type="taxonomic scope" value="Bacteria"/>
</dbReference>
<dbReference type="STRING" id="1089455.MOPEL_060_00500"/>
<reference evidence="7 8" key="1">
    <citation type="submission" date="2012-02" db="EMBL/GenBank/DDBJ databases">
        <title>Whole genome shotgun sequence of Mobilicoccus pelagius NBRC 104925.</title>
        <authorList>
            <person name="Yoshida Y."/>
            <person name="Hosoyama A."/>
            <person name="Tsuchikane K."/>
            <person name="Katsumata H."/>
            <person name="Yamazaki S."/>
            <person name="Fujita N."/>
        </authorList>
    </citation>
    <scope>NUCLEOTIDE SEQUENCE [LARGE SCALE GENOMIC DNA]</scope>
    <source>
        <strain evidence="7 8">NBRC 104925</strain>
    </source>
</reference>
<organism evidence="7 8">
    <name type="scientific">Mobilicoccus pelagius NBRC 104925</name>
    <dbReference type="NCBI Taxonomy" id="1089455"/>
    <lineage>
        <taxon>Bacteria</taxon>
        <taxon>Bacillati</taxon>
        <taxon>Actinomycetota</taxon>
        <taxon>Actinomycetes</taxon>
        <taxon>Micrococcales</taxon>
        <taxon>Dermatophilaceae</taxon>
        <taxon>Mobilicoccus</taxon>
    </lineage>
</organism>
<dbReference type="GO" id="GO:0016829">
    <property type="term" value="F:lyase activity"/>
    <property type="evidence" value="ECO:0007669"/>
    <property type="project" value="UniProtKB-KW"/>
</dbReference>
<evidence type="ECO:0000256" key="2">
    <source>
        <dbReference type="ARBA" id="ARBA00022729"/>
    </source>
</evidence>